<dbReference type="InterPro" id="IPR023198">
    <property type="entry name" value="PGP-like_dom2"/>
</dbReference>
<dbReference type="AlphaFoldDB" id="A0A7G9Z6G0"/>
<organism evidence="1">
    <name type="scientific">Candidatus Methanophaga sp. ANME-1 ERB7</name>
    <dbReference type="NCBI Taxonomy" id="2759913"/>
    <lineage>
        <taxon>Archaea</taxon>
        <taxon>Methanobacteriati</taxon>
        <taxon>Methanobacteriota</taxon>
        <taxon>Stenosarchaea group</taxon>
        <taxon>Methanomicrobia</taxon>
        <taxon>Candidatus Methanophagales</taxon>
        <taxon>Candidatus Methanophagaceae</taxon>
        <taxon>Candidatus Methanophaga</taxon>
    </lineage>
</organism>
<reference evidence="1" key="1">
    <citation type="submission" date="2020-06" db="EMBL/GenBank/DDBJ databases">
        <title>Unique genomic features of the anaerobic methanotrophic archaea.</title>
        <authorList>
            <person name="Chadwick G.L."/>
            <person name="Skennerton C.T."/>
            <person name="Laso-Perez R."/>
            <person name="Leu A.O."/>
            <person name="Speth D.R."/>
            <person name="Yu H."/>
            <person name="Morgan-Lang C."/>
            <person name="Hatzenpichler R."/>
            <person name="Goudeau D."/>
            <person name="Malmstrom R."/>
            <person name="Brazelton W.J."/>
            <person name="Woyke T."/>
            <person name="Hallam S.J."/>
            <person name="Tyson G.W."/>
            <person name="Wegener G."/>
            <person name="Boetius A."/>
            <person name="Orphan V."/>
        </authorList>
    </citation>
    <scope>NUCLEOTIDE SEQUENCE</scope>
</reference>
<dbReference type="Gene3D" id="3.40.50.1000">
    <property type="entry name" value="HAD superfamily/HAD-like"/>
    <property type="match status" value="1"/>
</dbReference>
<dbReference type="Gene3D" id="1.10.150.240">
    <property type="entry name" value="Putative phosphatase, domain 2"/>
    <property type="match status" value="1"/>
</dbReference>
<dbReference type="InterPro" id="IPR023214">
    <property type="entry name" value="HAD_sf"/>
</dbReference>
<accession>A0A7G9Z6G0</accession>
<name>A0A7G9Z6G0_9EURY</name>
<evidence type="ECO:0008006" key="2">
    <source>
        <dbReference type="Google" id="ProtNLM"/>
    </source>
</evidence>
<proteinExistence type="predicted"/>
<sequence length="95" mass="10852">MIKTVVFDLDGVLLDSVGLDMAISVRVFKKFGYSITKPDEQYIIGWHPADRISLFAKQFHISEEEQRLILEAKKQDFSKANYVLESIGELSKVIC</sequence>
<evidence type="ECO:0000313" key="1">
    <source>
        <dbReference type="EMBL" id="QNO55844.1"/>
    </source>
</evidence>
<protein>
    <recommendedName>
        <fullName evidence="2">Phosphoglycolate phosphatase</fullName>
    </recommendedName>
</protein>
<dbReference type="Pfam" id="PF13419">
    <property type="entry name" value="HAD_2"/>
    <property type="match status" value="1"/>
</dbReference>
<dbReference type="SUPFAM" id="SSF56784">
    <property type="entry name" value="HAD-like"/>
    <property type="match status" value="1"/>
</dbReference>
<dbReference type="InterPro" id="IPR041492">
    <property type="entry name" value="HAD_2"/>
</dbReference>
<dbReference type="InterPro" id="IPR036412">
    <property type="entry name" value="HAD-like_sf"/>
</dbReference>
<dbReference type="EMBL" id="MT631631">
    <property type="protein sequence ID" value="QNO55844.1"/>
    <property type="molecule type" value="Genomic_DNA"/>
</dbReference>
<gene>
    <name evidence="1" type="ORF">BCMEECLJ_00010</name>
</gene>